<feature type="region of interest" description="Disordered" evidence="3">
    <location>
        <begin position="1242"/>
        <end position="1269"/>
    </location>
</feature>
<proteinExistence type="predicted"/>
<evidence type="ECO:0000256" key="2">
    <source>
        <dbReference type="ARBA" id="ARBA00022658"/>
    </source>
</evidence>
<name>A0A7J8CKF4_ROUAE</name>
<feature type="region of interest" description="Disordered" evidence="3">
    <location>
        <begin position="1"/>
        <end position="24"/>
    </location>
</feature>
<dbReference type="SMART" id="SM00233">
    <property type="entry name" value="PH"/>
    <property type="match status" value="1"/>
</dbReference>
<feature type="domain" description="PH" evidence="4">
    <location>
        <begin position="313"/>
        <end position="411"/>
    </location>
</feature>
<evidence type="ECO:0000259" key="5">
    <source>
        <dbReference type="PROSITE" id="PS50010"/>
    </source>
</evidence>
<dbReference type="GO" id="GO:0031267">
    <property type="term" value="F:small GTPase binding"/>
    <property type="evidence" value="ECO:0007669"/>
    <property type="project" value="TreeGrafter"/>
</dbReference>
<dbReference type="SUPFAM" id="SSF48065">
    <property type="entry name" value="DBL homology domain (DH-domain)"/>
    <property type="match status" value="1"/>
</dbReference>
<keyword evidence="1" id="KW-0597">Phosphoprotein</keyword>
<feature type="compositionally biased region" description="Basic and acidic residues" evidence="3">
    <location>
        <begin position="704"/>
        <end position="715"/>
    </location>
</feature>
<dbReference type="PANTHER" id="PTHR45924">
    <property type="entry name" value="FI17866P1"/>
    <property type="match status" value="1"/>
</dbReference>
<dbReference type="InterPro" id="IPR001849">
    <property type="entry name" value="PH_domain"/>
</dbReference>
<evidence type="ECO:0000256" key="3">
    <source>
        <dbReference type="SAM" id="MobiDB-lite"/>
    </source>
</evidence>
<dbReference type="Pfam" id="PF22697">
    <property type="entry name" value="SOS1_NGEF_PH"/>
    <property type="match status" value="1"/>
</dbReference>
<dbReference type="Gene3D" id="1.20.900.10">
    <property type="entry name" value="Dbl homology (DH) domain"/>
    <property type="match status" value="1"/>
</dbReference>
<dbReference type="InterPro" id="IPR011993">
    <property type="entry name" value="PH-like_dom_sf"/>
</dbReference>
<feature type="compositionally biased region" description="Low complexity" evidence="3">
    <location>
        <begin position="37"/>
        <end position="62"/>
    </location>
</feature>
<feature type="compositionally biased region" description="Polar residues" evidence="3">
    <location>
        <begin position="1048"/>
        <end position="1069"/>
    </location>
</feature>
<dbReference type="PROSITE" id="PS50010">
    <property type="entry name" value="DH_2"/>
    <property type="match status" value="1"/>
</dbReference>
<comment type="caution">
    <text evidence="6">The sequence shown here is derived from an EMBL/GenBank/DDBJ whole genome shotgun (WGS) entry which is preliminary data.</text>
</comment>
<dbReference type="CDD" id="cd00160">
    <property type="entry name" value="RhoGEF"/>
    <property type="match status" value="1"/>
</dbReference>
<dbReference type="PANTHER" id="PTHR45924:SF3">
    <property type="entry name" value="PLECKSTRIN HOMOLOGY DOMAIN-CONTAINING FAMILY G MEMBER 2"/>
    <property type="match status" value="1"/>
</dbReference>
<gene>
    <name evidence="6" type="ORF">HJG63_015470</name>
</gene>
<dbReference type="InterPro" id="IPR043324">
    <property type="entry name" value="PH_PLEKHG1_G2_G3"/>
</dbReference>
<keyword evidence="2" id="KW-0344">Guanine-nucleotide releasing factor</keyword>
<feature type="compositionally biased region" description="Low complexity" evidence="3">
    <location>
        <begin position="531"/>
        <end position="541"/>
    </location>
</feature>
<feature type="region of interest" description="Disordered" evidence="3">
    <location>
        <begin position="832"/>
        <end position="864"/>
    </location>
</feature>
<dbReference type="PROSITE" id="PS50003">
    <property type="entry name" value="PH_DOMAIN"/>
    <property type="match status" value="1"/>
</dbReference>
<feature type="compositionally biased region" description="Basic and acidic residues" evidence="3">
    <location>
        <begin position="734"/>
        <end position="743"/>
    </location>
</feature>
<feature type="domain" description="DH" evidence="5">
    <location>
        <begin position="102"/>
        <end position="283"/>
    </location>
</feature>
<keyword evidence="7" id="KW-1185">Reference proteome</keyword>
<dbReference type="InterPro" id="IPR035899">
    <property type="entry name" value="DBL_dom_sf"/>
</dbReference>
<dbReference type="SUPFAM" id="SSF50729">
    <property type="entry name" value="PH domain-like"/>
    <property type="match status" value="1"/>
</dbReference>
<evidence type="ECO:0000259" key="4">
    <source>
        <dbReference type="PROSITE" id="PS50003"/>
    </source>
</evidence>
<dbReference type="InterPro" id="IPR000219">
    <property type="entry name" value="DH_dom"/>
</dbReference>
<feature type="compositionally biased region" description="Pro residues" evidence="3">
    <location>
        <begin position="1318"/>
        <end position="1331"/>
    </location>
</feature>
<accession>A0A7J8CKF4</accession>
<feature type="compositionally biased region" description="Acidic residues" evidence="3">
    <location>
        <begin position="597"/>
        <end position="607"/>
    </location>
</feature>
<dbReference type="Gene3D" id="2.30.29.30">
    <property type="entry name" value="Pleckstrin-homology domain (PH domain)/Phosphotyrosine-binding domain (PTB)"/>
    <property type="match status" value="1"/>
</dbReference>
<dbReference type="GO" id="GO:0005829">
    <property type="term" value="C:cytosol"/>
    <property type="evidence" value="ECO:0007669"/>
    <property type="project" value="UniProtKB-ARBA"/>
</dbReference>
<feature type="region of interest" description="Disordered" evidence="3">
    <location>
        <begin position="1040"/>
        <end position="1069"/>
    </location>
</feature>
<evidence type="ECO:0000256" key="1">
    <source>
        <dbReference type="ARBA" id="ARBA00022553"/>
    </source>
</evidence>
<dbReference type="SMART" id="SM00325">
    <property type="entry name" value="RhoGEF"/>
    <property type="match status" value="1"/>
</dbReference>
<protein>
    <submittedName>
        <fullName evidence="6">Pleckstrin homology and RhoGEF domain containing G2</fullName>
    </submittedName>
</protein>
<dbReference type="Pfam" id="PF00621">
    <property type="entry name" value="RhoGEF"/>
    <property type="match status" value="1"/>
</dbReference>
<dbReference type="EMBL" id="JACASE010000014">
    <property type="protein sequence ID" value="KAF6411327.1"/>
    <property type="molecule type" value="Genomic_DNA"/>
</dbReference>
<evidence type="ECO:0000313" key="7">
    <source>
        <dbReference type="Proteomes" id="UP000593571"/>
    </source>
</evidence>
<dbReference type="GO" id="GO:0005085">
    <property type="term" value="F:guanyl-nucleotide exchange factor activity"/>
    <property type="evidence" value="ECO:0007669"/>
    <property type="project" value="UniProtKB-KW"/>
</dbReference>
<dbReference type="FunFam" id="1.20.900.10:FF:000019">
    <property type="entry name" value="Pleckstrin homology domain-containing family G member 1"/>
    <property type="match status" value="1"/>
</dbReference>
<dbReference type="InterPro" id="IPR055251">
    <property type="entry name" value="SOS1_NGEF_PH"/>
</dbReference>
<evidence type="ECO:0000313" key="6">
    <source>
        <dbReference type="EMBL" id="KAF6411327.1"/>
    </source>
</evidence>
<dbReference type="Proteomes" id="UP000593571">
    <property type="component" value="Unassembled WGS sequence"/>
</dbReference>
<reference evidence="6 7" key="1">
    <citation type="journal article" date="2020" name="Nature">
        <title>Six reference-quality genomes reveal evolution of bat adaptations.</title>
        <authorList>
            <person name="Jebb D."/>
            <person name="Huang Z."/>
            <person name="Pippel M."/>
            <person name="Hughes G.M."/>
            <person name="Lavrichenko K."/>
            <person name="Devanna P."/>
            <person name="Winkler S."/>
            <person name="Jermiin L.S."/>
            <person name="Skirmuntt E.C."/>
            <person name="Katzourakis A."/>
            <person name="Burkitt-Gray L."/>
            <person name="Ray D.A."/>
            <person name="Sullivan K.A.M."/>
            <person name="Roscito J.G."/>
            <person name="Kirilenko B.M."/>
            <person name="Davalos L.M."/>
            <person name="Corthals A.P."/>
            <person name="Power M.L."/>
            <person name="Jones G."/>
            <person name="Ransome R.D."/>
            <person name="Dechmann D.K.N."/>
            <person name="Locatelli A.G."/>
            <person name="Puechmaille S.J."/>
            <person name="Fedrigo O."/>
            <person name="Jarvis E.D."/>
            <person name="Hiller M."/>
            <person name="Vernes S.C."/>
            <person name="Myers E.W."/>
            <person name="Teeling E.C."/>
        </authorList>
    </citation>
    <scope>NUCLEOTIDE SEQUENCE [LARGE SCALE GENOMIC DNA]</scope>
    <source>
        <strain evidence="6">MRouAeg1</strain>
        <tissue evidence="6">Muscle</tissue>
    </source>
</reference>
<dbReference type="GO" id="GO:0030833">
    <property type="term" value="P:regulation of actin filament polymerization"/>
    <property type="evidence" value="ECO:0007669"/>
    <property type="project" value="TreeGrafter"/>
</dbReference>
<feature type="region of interest" description="Disordered" evidence="3">
    <location>
        <begin position="435"/>
        <end position="760"/>
    </location>
</feature>
<feature type="region of interest" description="Disordered" evidence="3">
    <location>
        <begin position="1292"/>
        <end position="1334"/>
    </location>
</feature>
<organism evidence="6 7">
    <name type="scientific">Rousettus aegyptiacus</name>
    <name type="common">Egyptian fruit bat</name>
    <name type="synonym">Pteropus aegyptiacus</name>
    <dbReference type="NCBI Taxonomy" id="9407"/>
    <lineage>
        <taxon>Eukaryota</taxon>
        <taxon>Metazoa</taxon>
        <taxon>Chordata</taxon>
        <taxon>Craniata</taxon>
        <taxon>Vertebrata</taxon>
        <taxon>Euteleostomi</taxon>
        <taxon>Mammalia</taxon>
        <taxon>Eutheria</taxon>
        <taxon>Laurasiatheria</taxon>
        <taxon>Chiroptera</taxon>
        <taxon>Yinpterochiroptera</taxon>
        <taxon>Pteropodoidea</taxon>
        <taxon>Pteropodidae</taxon>
        <taxon>Rousettinae</taxon>
        <taxon>Rousettus</taxon>
    </lineage>
</organism>
<dbReference type="FunFam" id="2.30.29.30:FF:000132">
    <property type="entry name" value="pleckstrin homology domain-containing family G member 2"/>
    <property type="match status" value="1"/>
</dbReference>
<sequence>MPEGAGGLSLSKPSPRPSPGRRGEVCDCATVCETQTASTTAAMASPRGSGSSTSLSTVGSEGDPALGPTPACSASRPEPLPGPPVRLHLSPVGTPSSAKPSRLERVAREIVETERAYVRDLRSIVEDFLGPLLDGGVLGLSTEQVGTLFANIEDIYEFSSELLEDLEGSSSAGGIAECFVQRSEDFDIYTLYCMNYPSSLALLRELSLSPPAALWLQERQAQLHHSLPLQSFLLKPVQRILKYHLLLQELGKHWADGPGGGGREMVEEAIVSMTAVAWYINDMKRKQEHATRLQEVQRRLGGWTGPELSAFGELVLEGSFRGGGGGGPRIRGGERLLFLFSRMLLVAKRRGPEYTYKGHIFCCNLSVSESPRDPLGFKVADLTIPKHRHLLQAKNQEEKRLWIHCLQRLFFENHPASIPAKAKQVLLENSLHCAPKSKSVPEPATPPLGSPRLRDARSFTPGRRNTAPSPGPSVTRRGRRQSEPAKDPYVVFPQNAKPKLKHAGSEGELYPPLEPQPPGPASGPPEDLEDTGPPTLDPPGTSITEEILELLNQRGLRDAAAPLQPSPHDIPTFLGDAQVPDNGQNLTFPALPSRDSSEEEEEGELEADERGPSPLHVLEGLESSNAAEVPNIPGLTRNPSVPSLPEMPSLSEIPQTPRLPSLSNVSSVFEMPGLPAISSIPDIPGLPSAPTLPGDSWLQGPLREPAEALTSRRELCPGSSCRELGEPSSGSRAGQEETEKEVSFSDFQPQDSARDQRFQDELEFRSCSEIRSAWQALEQGQLARPGFPEPLLILEDSDLGGGSGKARAPGAERAASRVRELARLYSERIQQMQRAETRASANAPRRRPRALAQPQLSPCLPREQAEPGPLPAFGHVLVCELAFPLTLAQESVPLGPAAQVQAATCLSKPGGCLDGEGLDVSSSSEQDHQGIQVPAAVPLPEQGDLWNIQIPTPTPSPKQEDPPHVKVPAVTTLPDQEGHLEVHIPVATRLPEHTGHVDIQLAATTCSQQECQMDTHTPANPALLVQGSSDVMAVATTPMPKQGHLHCQSPTTTQLTKQGGSRDLQSPDTVCSQDVSPLFLHGSSLDHQVPASNPLPLEHNLPDIQVPVTSFFPAHGGHLDHQITANAPSSLPQDLPDIQVPAAAALPQAQGFLHTSVQALPPLPRQGGLPDLHGPAAAPLLQGQSLTDLWVPKPTPLLEQKSFTEVRVPAATPSPGQGGSQDIQGLSSTSFQTTMILSKPGGHLVSHVARSESSDLTPPHSPRLPTRQLLGPNAAALSRYLAASYISQSLARRQGPGGEAPPASQGPWSSSAPTSRAPSPPPQPQPPPPPARRLSYATTVNIHVGGGGRLRPAKAQVRLNHPALLASTQESVSLHRAQGAPDAPFHM</sequence>
<dbReference type="CDD" id="cd13243">
    <property type="entry name" value="PH_PLEKHG1_G2_G3"/>
    <property type="match status" value="1"/>
</dbReference>
<feature type="region of interest" description="Disordered" evidence="3">
    <location>
        <begin position="37"/>
        <end position="100"/>
    </location>
</feature>
<feature type="compositionally biased region" description="Pro residues" evidence="3">
    <location>
        <begin position="512"/>
        <end position="523"/>
    </location>
</feature>